<evidence type="ECO:0000256" key="5">
    <source>
        <dbReference type="ARBA" id="ARBA00037590"/>
    </source>
</evidence>
<dbReference type="InterPro" id="IPR000748">
    <property type="entry name" value="PsdUridine_synth_RsuA/RluB/E/F"/>
</dbReference>
<dbReference type="PANTHER" id="PTHR47683">
    <property type="entry name" value="PSEUDOURIDINE SYNTHASE FAMILY PROTEIN-RELATED"/>
    <property type="match status" value="1"/>
</dbReference>
<evidence type="ECO:0000313" key="10">
    <source>
        <dbReference type="Proteomes" id="UP000243451"/>
    </source>
</evidence>
<comment type="similarity">
    <text evidence="1 7">Belongs to the pseudouridine synthase RsuA family.</text>
</comment>
<dbReference type="Gene3D" id="3.30.70.1560">
    <property type="entry name" value="Alpha-L RNA-binding motif"/>
    <property type="match status" value="1"/>
</dbReference>
<comment type="caution">
    <text evidence="9">The sequence shown here is derived from an EMBL/GenBank/DDBJ whole genome shotgun (WGS) entry which is preliminary data.</text>
</comment>
<evidence type="ECO:0000313" key="9">
    <source>
        <dbReference type="EMBL" id="POB01905.1"/>
    </source>
</evidence>
<dbReference type="PROSITE" id="PS01149">
    <property type="entry name" value="PSI_RSU"/>
    <property type="match status" value="1"/>
</dbReference>
<dbReference type="GO" id="GO:0000455">
    <property type="term" value="P:enzyme-directed rRNA pseudouridine synthesis"/>
    <property type="evidence" value="ECO:0007669"/>
    <property type="project" value="UniProtKB-ARBA"/>
</dbReference>
<dbReference type="InterPro" id="IPR006145">
    <property type="entry name" value="PsdUridine_synth_RsuA/RluA"/>
</dbReference>
<keyword evidence="3 7" id="KW-0413">Isomerase</keyword>
<evidence type="ECO:0000256" key="2">
    <source>
        <dbReference type="ARBA" id="ARBA00022884"/>
    </source>
</evidence>
<evidence type="ECO:0000256" key="6">
    <source>
        <dbReference type="PROSITE-ProRule" id="PRU00182"/>
    </source>
</evidence>
<dbReference type="FunFam" id="3.30.70.1560:FF:000001">
    <property type="entry name" value="Pseudouridine synthase"/>
    <property type="match status" value="1"/>
</dbReference>
<sequence>MKLDRFISNNTPHSRQAARLLIASGRVTVADERVCDPRFEVDQFVAIRLDNTLLQYRPALFFMLHKPVGYLSATRDPQHPTVLELFPAELREELHIGGRLDRGSSGLLILTNDGSWSRRLTEPRVKLPKTYRVTTLRPISSDTAERFAAGIYMTTEQLTTSPAQLEQLGACECRLTIYEGRYHQIKRMFHAVGNQVDTLHRESMGAIQLDPALRPGQYRVLTAAEIASVDQPTAGSRSS</sequence>
<feature type="domain" description="Pseudouridine synthase RsuA/RluA-like" evidence="8">
    <location>
        <begin position="62"/>
        <end position="191"/>
    </location>
</feature>
<dbReference type="GO" id="GO:0003723">
    <property type="term" value="F:RNA binding"/>
    <property type="evidence" value="ECO:0007669"/>
    <property type="project" value="UniProtKB-KW"/>
</dbReference>
<dbReference type="RefSeq" id="WP_104739363.1">
    <property type="nucleotide sequence ID" value="NZ_BMHR01000015.1"/>
</dbReference>
<dbReference type="GO" id="GO:0160136">
    <property type="term" value="F:16S rRNA pseudouridine(516) synthase activity"/>
    <property type="evidence" value="ECO:0007669"/>
    <property type="project" value="UniProtKB-EC"/>
</dbReference>
<keyword evidence="10" id="KW-1185">Reference proteome</keyword>
<dbReference type="PROSITE" id="PS50889">
    <property type="entry name" value="S4"/>
    <property type="match status" value="1"/>
</dbReference>
<dbReference type="NCBIfam" id="TIGR00093">
    <property type="entry name" value="pseudouridine synthase"/>
    <property type="match status" value="1"/>
</dbReference>
<evidence type="ECO:0000256" key="7">
    <source>
        <dbReference type="RuleBase" id="RU003887"/>
    </source>
</evidence>
<evidence type="ECO:0000256" key="3">
    <source>
        <dbReference type="ARBA" id="ARBA00023235"/>
    </source>
</evidence>
<comment type="catalytic activity">
    <reaction evidence="4">
        <text>uridine(516) in 16S rRNA = pseudouridine(516) in 16S rRNA</text>
        <dbReference type="Rhea" id="RHEA:38867"/>
        <dbReference type="Rhea" id="RHEA-COMP:10089"/>
        <dbReference type="Rhea" id="RHEA-COMP:10090"/>
        <dbReference type="ChEBI" id="CHEBI:65314"/>
        <dbReference type="ChEBI" id="CHEBI:65315"/>
        <dbReference type="EC" id="5.4.99.19"/>
    </reaction>
</comment>
<dbReference type="InterPro" id="IPR036986">
    <property type="entry name" value="S4_RNA-bd_sf"/>
</dbReference>
<reference evidence="9 10" key="1">
    <citation type="submission" date="2018-01" db="EMBL/GenBank/DDBJ databases">
        <title>Draft genome of the type strain Pseudomonas oceani DSM 100277 isolated from the deep water in Okinawa trough, northwestern Pacific Ocean.</title>
        <authorList>
            <person name="Gomila M."/>
            <person name="Mulet M."/>
            <person name="Garcia-Valdes E."/>
            <person name="Lalucat J."/>
        </authorList>
    </citation>
    <scope>NUCLEOTIDE SEQUENCE [LARGE SCALE GENOMIC DNA]</scope>
    <source>
        <strain evidence="9 10">DSM 100277</strain>
    </source>
</reference>
<dbReference type="AlphaFoldDB" id="A0A2P4ESD7"/>
<evidence type="ECO:0000256" key="4">
    <source>
        <dbReference type="ARBA" id="ARBA00036749"/>
    </source>
</evidence>
<dbReference type="SUPFAM" id="SSF55174">
    <property type="entry name" value="Alpha-L RNA-binding motif"/>
    <property type="match status" value="1"/>
</dbReference>
<dbReference type="Proteomes" id="UP000243451">
    <property type="component" value="Unassembled WGS sequence"/>
</dbReference>
<accession>A0A2P4ESD7</accession>
<evidence type="ECO:0000259" key="8">
    <source>
        <dbReference type="Pfam" id="PF00849"/>
    </source>
</evidence>
<evidence type="ECO:0000256" key="1">
    <source>
        <dbReference type="ARBA" id="ARBA00008348"/>
    </source>
</evidence>
<dbReference type="CDD" id="cd02553">
    <property type="entry name" value="PseudoU_synth_RsuA"/>
    <property type="match status" value="1"/>
</dbReference>
<dbReference type="InterPro" id="IPR050343">
    <property type="entry name" value="RsuA_PseudoU_synthase"/>
</dbReference>
<name>A0A2P4ESD7_9GAMM</name>
<dbReference type="OrthoDB" id="9807213at2"/>
<proteinExistence type="inferred from homology"/>
<dbReference type="EMBL" id="PPSK01000017">
    <property type="protein sequence ID" value="POB01905.1"/>
    <property type="molecule type" value="Genomic_DNA"/>
</dbReference>
<dbReference type="InterPro" id="IPR020094">
    <property type="entry name" value="TruA/RsuA/RluB/E/F_N"/>
</dbReference>
<protein>
    <recommendedName>
        <fullName evidence="7">Pseudouridine synthase</fullName>
        <ecNumber evidence="7">5.4.99.-</ecNumber>
    </recommendedName>
</protein>
<keyword evidence="2 6" id="KW-0694">RNA-binding</keyword>
<gene>
    <name evidence="9" type="ORF">C1949_15215</name>
</gene>
<dbReference type="Pfam" id="PF00849">
    <property type="entry name" value="PseudoU_synth_2"/>
    <property type="match status" value="1"/>
</dbReference>
<comment type="function">
    <text evidence="5">Responsible for synthesis of pseudouridine from uracil-516 in 16S ribosomal RNA.</text>
</comment>
<dbReference type="EC" id="5.4.99.-" evidence="7"/>
<dbReference type="InterPro" id="IPR018496">
    <property type="entry name" value="PsdUridine_synth_RsuA/RluB_CS"/>
</dbReference>
<dbReference type="InterPro" id="IPR020103">
    <property type="entry name" value="PsdUridine_synth_cat_dom_sf"/>
</dbReference>
<dbReference type="Gene3D" id="3.30.70.580">
    <property type="entry name" value="Pseudouridine synthase I, catalytic domain, N-terminal subdomain"/>
    <property type="match status" value="1"/>
</dbReference>
<dbReference type="GO" id="GO:0005829">
    <property type="term" value="C:cytosol"/>
    <property type="evidence" value="ECO:0007669"/>
    <property type="project" value="UniProtKB-ARBA"/>
</dbReference>
<dbReference type="InterPro" id="IPR042092">
    <property type="entry name" value="PsdUridine_s_RsuA/RluB/E/F_cat"/>
</dbReference>
<organism evidence="9 10">
    <name type="scientific">Halopseudomonas oceani</name>
    <dbReference type="NCBI Taxonomy" id="1708783"/>
    <lineage>
        <taxon>Bacteria</taxon>
        <taxon>Pseudomonadati</taxon>
        <taxon>Pseudomonadota</taxon>
        <taxon>Gammaproteobacteria</taxon>
        <taxon>Pseudomonadales</taxon>
        <taxon>Pseudomonadaceae</taxon>
        <taxon>Halopseudomonas</taxon>
    </lineage>
</organism>
<dbReference type="PANTHER" id="PTHR47683:SF4">
    <property type="entry name" value="PSEUDOURIDINE SYNTHASE"/>
    <property type="match status" value="1"/>
</dbReference>
<dbReference type="Gene3D" id="3.10.290.10">
    <property type="entry name" value="RNA-binding S4 domain"/>
    <property type="match status" value="1"/>
</dbReference>
<dbReference type="SUPFAM" id="SSF55120">
    <property type="entry name" value="Pseudouridine synthase"/>
    <property type="match status" value="1"/>
</dbReference>